<feature type="non-terminal residue" evidence="2">
    <location>
        <position position="1"/>
    </location>
</feature>
<organism evidence="2">
    <name type="scientific">uncultured Friedmanniella sp</name>
    <dbReference type="NCBI Taxonomy" id="335381"/>
    <lineage>
        <taxon>Bacteria</taxon>
        <taxon>Bacillati</taxon>
        <taxon>Actinomycetota</taxon>
        <taxon>Actinomycetes</taxon>
        <taxon>Propionibacteriales</taxon>
        <taxon>Nocardioidaceae</taxon>
        <taxon>Friedmanniella</taxon>
        <taxon>environmental samples</taxon>
    </lineage>
</organism>
<accession>A0A6J4KN64</accession>
<evidence type="ECO:0000313" key="2">
    <source>
        <dbReference type="EMBL" id="CAA9310523.1"/>
    </source>
</evidence>
<dbReference type="AlphaFoldDB" id="A0A6J4KN64"/>
<feature type="compositionally biased region" description="Gly residues" evidence="1">
    <location>
        <begin position="38"/>
        <end position="50"/>
    </location>
</feature>
<sequence length="233" mass="24973">APSRAPSAHSGPGRTRRRGAGPGQAPAPRLAARLHGTPGAGRRGRAGGPGAEHRREGGRSGVPRRVGAALRHQRSVPPAHLGAAGRGRDAPPRPRQHLRLHRGQLHPDGPAHARGRLAGPAALADLVRGARRAVLPAVLARRAPLALHRALHRDGLGRGRLDGRLLRGRRAGRAAADPARRAVLHRRCRRLRAQAPRSLPHLVRLPRDLPRGHGAGLRQPLRRHLAAHLRRPL</sequence>
<feature type="non-terminal residue" evidence="2">
    <location>
        <position position="233"/>
    </location>
</feature>
<dbReference type="EMBL" id="CADCTS010000290">
    <property type="protein sequence ID" value="CAA9310523.1"/>
    <property type="molecule type" value="Genomic_DNA"/>
</dbReference>
<evidence type="ECO:0000256" key="1">
    <source>
        <dbReference type="SAM" id="MobiDB-lite"/>
    </source>
</evidence>
<protein>
    <submittedName>
        <fullName evidence="2">FIG01964566: Predicted membrane protein, hemolysin III homolog</fullName>
    </submittedName>
</protein>
<name>A0A6J4KN64_9ACTN</name>
<reference evidence="2" key="1">
    <citation type="submission" date="2020-02" db="EMBL/GenBank/DDBJ databases">
        <authorList>
            <person name="Meier V. D."/>
        </authorList>
    </citation>
    <scope>NUCLEOTIDE SEQUENCE</scope>
    <source>
        <strain evidence="2">AVDCRST_MAG48</strain>
    </source>
</reference>
<proteinExistence type="predicted"/>
<feature type="region of interest" description="Disordered" evidence="1">
    <location>
        <begin position="1"/>
        <end position="95"/>
    </location>
</feature>
<feature type="compositionally biased region" description="Low complexity" evidence="1">
    <location>
        <begin position="23"/>
        <end position="37"/>
    </location>
</feature>
<gene>
    <name evidence="2" type="ORF">AVDCRST_MAG48-2021</name>
</gene>